<gene>
    <name evidence="1" type="ORF">FRZ54_04545</name>
</gene>
<dbReference type="AlphaFoldDB" id="A0A5B8USI6"/>
<keyword evidence="2" id="KW-1185">Reference proteome</keyword>
<evidence type="ECO:0000313" key="1">
    <source>
        <dbReference type="EMBL" id="QEC61882.1"/>
    </source>
</evidence>
<accession>A0A5B8USI6</accession>
<organism evidence="1 2">
    <name type="scientific">Mucilaginibacter ginsenosidivorans</name>
    <dbReference type="NCBI Taxonomy" id="398053"/>
    <lineage>
        <taxon>Bacteria</taxon>
        <taxon>Pseudomonadati</taxon>
        <taxon>Bacteroidota</taxon>
        <taxon>Sphingobacteriia</taxon>
        <taxon>Sphingobacteriales</taxon>
        <taxon>Sphingobacteriaceae</taxon>
        <taxon>Mucilaginibacter</taxon>
    </lineage>
</organism>
<reference evidence="1 2" key="1">
    <citation type="journal article" date="2017" name="Curr. Microbiol.">
        <title>Mucilaginibacter ginsenosidivorans sp. nov., Isolated from Soil of Ginseng Field.</title>
        <authorList>
            <person name="Kim M.M."/>
            <person name="Siddiqi M.Z."/>
            <person name="Im W.T."/>
        </authorList>
    </citation>
    <scope>NUCLEOTIDE SEQUENCE [LARGE SCALE GENOMIC DNA]</scope>
    <source>
        <strain evidence="1 2">Gsoil 3017</strain>
    </source>
</reference>
<evidence type="ECO:0000313" key="2">
    <source>
        <dbReference type="Proteomes" id="UP000321479"/>
    </source>
</evidence>
<sequence length="304" mass="35133">MKRTPYLLLALTLVLHISCKRYTRHGLPFADVKGIEYTEVRRIFDNGQVFDKQGYQLEPVWKFHFISDDSVQVFSPKKQKYYGFHVYYDHDLIFNMIDSWLQLLKMTPDSIVFRSLRVNEKREILLDDEGSKVYMTFYSDKYLKTKSAQTIKQMGLPTRKDTAFISERSKLANTIMDSAFSARQPVVLKSNSPYVTAERLVKPDDPLSDMDPSEDYLYPEYNITVHHAYEDFAYSFSAFVDAQGVIHFRKSTIFSYPEFEKSNTQAIKALLSGYVARYVNVTPGSTLGIPHTSVVLINLTGKKQ</sequence>
<protein>
    <submittedName>
        <fullName evidence="1">Uncharacterized protein</fullName>
    </submittedName>
</protein>
<proteinExistence type="predicted"/>
<dbReference type="EMBL" id="CP042436">
    <property type="protein sequence ID" value="QEC61882.1"/>
    <property type="molecule type" value="Genomic_DNA"/>
</dbReference>
<dbReference type="RefSeq" id="WP_147030459.1">
    <property type="nucleotide sequence ID" value="NZ_CP042436.1"/>
</dbReference>
<dbReference type="Proteomes" id="UP000321479">
    <property type="component" value="Chromosome"/>
</dbReference>
<name>A0A5B8USI6_9SPHI</name>
<dbReference type="KEGG" id="mgin:FRZ54_04545"/>
<dbReference type="OrthoDB" id="787262at2"/>